<dbReference type="RefSeq" id="WP_153038987.1">
    <property type="nucleotide sequence ID" value="NZ_LJKE01000015.1"/>
</dbReference>
<proteinExistence type="predicted"/>
<organism evidence="1 2">
    <name type="scientific">Bacillus cereus</name>
    <dbReference type="NCBI Taxonomy" id="1396"/>
    <lineage>
        <taxon>Bacteria</taxon>
        <taxon>Bacillati</taxon>
        <taxon>Bacillota</taxon>
        <taxon>Bacilli</taxon>
        <taxon>Bacillales</taxon>
        <taxon>Bacillaceae</taxon>
        <taxon>Bacillus</taxon>
        <taxon>Bacillus cereus group</taxon>
    </lineage>
</organism>
<dbReference type="AlphaFoldDB" id="A0A164QMM7"/>
<protein>
    <submittedName>
        <fullName evidence="1">Uncharacterized protein</fullName>
    </submittedName>
</protein>
<comment type="caution">
    <text evidence="1">The sequence shown here is derived from an EMBL/GenBank/DDBJ whole genome shotgun (WGS) entry which is preliminary data.</text>
</comment>
<gene>
    <name evidence="1" type="ORF">B4088_0373</name>
</gene>
<dbReference type="PATRIC" id="fig|1396.535.peg.4119"/>
<dbReference type="Proteomes" id="UP000076482">
    <property type="component" value="Unassembled WGS sequence"/>
</dbReference>
<evidence type="ECO:0000313" key="2">
    <source>
        <dbReference type="Proteomes" id="UP000076482"/>
    </source>
</evidence>
<sequence length="131" mass="15202">MTKYVNDGKKQQETLRGPFDIETHKECFVNYLEVVIDEEGTVMYATPSHQEKMISIGCEKFNKSRDEFYNSCPKEYWLDVMTWLCEVTGCVPLWGTHMEGTANKKQEKTIKELIDAGLYHGRIISKVDLNK</sequence>
<name>A0A164QMM7_BACCE</name>
<dbReference type="EMBL" id="LJKE01000015">
    <property type="protein sequence ID" value="KZD71912.1"/>
    <property type="molecule type" value="Genomic_DNA"/>
</dbReference>
<evidence type="ECO:0000313" key="1">
    <source>
        <dbReference type="EMBL" id="KZD71912.1"/>
    </source>
</evidence>
<accession>A0A164QMM7</accession>
<reference evidence="1 2" key="1">
    <citation type="submission" date="2015-09" db="EMBL/GenBank/DDBJ databases">
        <title>Bacillus cereus food isolates.</title>
        <authorList>
            <person name="Boekhorst J."/>
        </authorList>
    </citation>
    <scope>NUCLEOTIDE SEQUENCE [LARGE SCALE GENOMIC DNA]</scope>
    <source>
        <strain evidence="1 2">B4088</strain>
    </source>
</reference>